<reference evidence="2" key="1">
    <citation type="journal article" date="2023" name="Mar. Drugs">
        <title>Gemmata algarum, a Novel Planctomycete Isolated from an Algal Mat, Displays Antimicrobial Activity.</title>
        <authorList>
            <person name="Kumar G."/>
            <person name="Kallscheuer N."/>
            <person name="Kashif M."/>
            <person name="Ahamad S."/>
            <person name="Jagadeeshwari U."/>
            <person name="Pannikurungottu S."/>
            <person name="Haufschild T."/>
            <person name="Kabuu M."/>
            <person name="Sasikala C."/>
            <person name="Jogler C."/>
            <person name="Ramana C."/>
        </authorList>
    </citation>
    <scope>NUCLEOTIDE SEQUENCE [LARGE SCALE GENOMIC DNA]</scope>
    <source>
        <strain evidence="2">JC673</strain>
    </source>
</reference>
<organism evidence="1 2">
    <name type="scientific">Gemmata algarum</name>
    <dbReference type="NCBI Taxonomy" id="2975278"/>
    <lineage>
        <taxon>Bacteria</taxon>
        <taxon>Pseudomonadati</taxon>
        <taxon>Planctomycetota</taxon>
        <taxon>Planctomycetia</taxon>
        <taxon>Gemmatales</taxon>
        <taxon>Gemmataceae</taxon>
        <taxon>Gemmata</taxon>
    </lineage>
</organism>
<dbReference type="EMBL" id="JAXBLV010000180">
    <property type="protein sequence ID" value="MDY3560606.1"/>
    <property type="molecule type" value="Genomic_DNA"/>
</dbReference>
<comment type="caution">
    <text evidence="1">The sequence shown here is derived from an EMBL/GenBank/DDBJ whole genome shotgun (WGS) entry which is preliminary data.</text>
</comment>
<proteinExistence type="predicted"/>
<accession>A0ABU5F3W4</accession>
<dbReference type="Proteomes" id="UP001272242">
    <property type="component" value="Unassembled WGS sequence"/>
</dbReference>
<keyword evidence="2" id="KW-1185">Reference proteome</keyword>
<evidence type="ECO:0000313" key="2">
    <source>
        <dbReference type="Proteomes" id="UP001272242"/>
    </source>
</evidence>
<gene>
    <name evidence="1" type="ORF">R5W23_001851</name>
</gene>
<sequence>MRKPRPGDVVVMGFYWASGRVGKTVCSFAIELLRSGRQRDVKTFVCRVAEFRTCWYKDEDESGAKYQSPLMTTLGELPEAVAEEVRAFLGAEILVGAVSARYGLGLFIPNPCSPDFIAWTEGIRGGKPETEPGAAPDTAI</sequence>
<protein>
    <submittedName>
        <fullName evidence="1">Uncharacterized protein</fullName>
    </submittedName>
</protein>
<evidence type="ECO:0000313" key="1">
    <source>
        <dbReference type="EMBL" id="MDY3560606.1"/>
    </source>
</evidence>
<dbReference type="RefSeq" id="WP_261189406.1">
    <property type="nucleotide sequence ID" value="NZ_JAXBLV010000180.1"/>
</dbReference>
<name>A0ABU5F3W4_9BACT</name>